<dbReference type="SUPFAM" id="SSF52172">
    <property type="entry name" value="CheY-like"/>
    <property type="match status" value="1"/>
</dbReference>
<keyword evidence="1 2" id="KW-0597">Phosphoprotein</keyword>
<protein>
    <submittedName>
        <fullName evidence="4">Response regulator receiver protein</fullName>
    </submittedName>
</protein>
<feature type="modified residue" description="4-aspartylphosphate" evidence="2">
    <location>
        <position position="52"/>
    </location>
</feature>
<evidence type="ECO:0000259" key="3">
    <source>
        <dbReference type="PROSITE" id="PS50110"/>
    </source>
</evidence>
<dbReference type="PANTHER" id="PTHR44591">
    <property type="entry name" value="STRESS RESPONSE REGULATOR PROTEIN 1"/>
    <property type="match status" value="1"/>
</dbReference>
<dbReference type="PANTHER" id="PTHR44591:SF3">
    <property type="entry name" value="RESPONSE REGULATORY DOMAIN-CONTAINING PROTEIN"/>
    <property type="match status" value="1"/>
</dbReference>
<evidence type="ECO:0000313" key="4">
    <source>
        <dbReference type="EMBL" id="EDT08287.1"/>
    </source>
</evidence>
<dbReference type="PROSITE" id="PS50110">
    <property type="entry name" value="RESPONSE_REGULATORY"/>
    <property type="match status" value="1"/>
</dbReference>
<dbReference type="OrthoDB" id="9800897at2"/>
<evidence type="ECO:0000313" key="5">
    <source>
        <dbReference type="Proteomes" id="UP000005045"/>
    </source>
</evidence>
<reference evidence="4 5" key="1">
    <citation type="submission" date="2008-03" db="EMBL/GenBank/DDBJ databases">
        <title>Sequencing of the draft genome and assembly of Burkholderia graminis C4D1M.</title>
        <authorList>
            <consortium name="US DOE Joint Genome Institute (JGI-PGF)"/>
            <person name="Copeland A."/>
            <person name="Lucas S."/>
            <person name="Lapidus A."/>
            <person name="Glavina del Rio T."/>
            <person name="Dalin E."/>
            <person name="Tice H."/>
            <person name="Bruce D."/>
            <person name="Goodwin L."/>
            <person name="Pitluck S."/>
            <person name="Larimer F."/>
            <person name="Land M.L."/>
            <person name="Hauser L."/>
            <person name="Tiedje J."/>
            <person name="Richardson P."/>
        </authorList>
    </citation>
    <scope>NUCLEOTIDE SEQUENCE [LARGE SCALE GENOMIC DNA]</scope>
    <source>
        <strain evidence="5">ATCC 700544 / DSM 17151 / LMG 18924 / NCIMB 13744 / C4D1M</strain>
    </source>
</reference>
<dbReference type="RefSeq" id="WP_006051540.1">
    <property type="nucleotide sequence ID" value="NZ_ABLD01000019.1"/>
</dbReference>
<dbReference type="Pfam" id="PF00072">
    <property type="entry name" value="Response_reg"/>
    <property type="match status" value="1"/>
</dbReference>
<dbReference type="SMART" id="SM00448">
    <property type="entry name" value="REC"/>
    <property type="match status" value="1"/>
</dbReference>
<evidence type="ECO:0000256" key="2">
    <source>
        <dbReference type="PROSITE-ProRule" id="PRU00169"/>
    </source>
</evidence>
<dbReference type="AlphaFoldDB" id="B1G6K8"/>
<sequence length="133" mass="14468">MLSVLMVEDENGVAASWQAMCEMSGYATFSAANGKAALGILRANEVDVVVADRKMPDMSGCDLCYSLRNDRRLAEVVFILVSDDPSPPAFLYCDAILHKPVAASTLISEIDRIVAERDVNGRRKAARVAGLRY</sequence>
<evidence type="ECO:0000256" key="1">
    <source>
        <dbReference type="ARBA" id="ARBA00022553"/>
    </source>
</evidence>
<feature type="domain" description="Response regulatory" evidence="3">
    <location>
        <begin position="3"/>
        <end position="114"/>
    </location>
</feature>
<dbReference type="Gene3D" id="3.40.50.2300">
    <property type="match status" value="1"/>
</dbReference>
<accession>B1G6K8</accession>
<dbReference type="InterPro" id="IPR001789">
    <property type="entry name" value="Sig_transdc_resp-reg_receiver"/>
</dbReference>
<dbReference type="InterPro" id="IPR050595">
    <property type="entry name" value="Bact_response_regulator"/>
</dbReference>
<organism evidence="4 5">
    <name type="scientific">Paraburkholderia graminis (strain ATCC 700544 / DSM 17151 / LMG 18924 / NCIMB 13744 / C4D1M)</name>
    <dbReference type="NCBI Taxonomy" id="396598"/>
    <lineage>
        <taxon>Bacteria</taxon>
        <taxon>Pseudomonadati</taxon>
        <taxon>Pseudomonadota</taxon>
        <taxon>Betaproteobacteria</taxon>
        <taxon>Burkholderiales</taxon>
        <taxon>Burkholderiaceae</taxon>
        <taxon>Paraburkholderia</taxon>
    </lineage>
</organism>
<gene>
    <name evidence="4" type="ORF">BgramDRAFT_4969</name>
</gene>
<dbReference type="GO" id="GO:0000160">
    <property type="term" value="P:phosphorelay signal transduction system"/>
    <property type="evidence" value="ECO:0007669"/>
    <property type="project" value="InterPro"/>
</dbReference>
<dbReference type="InterPro" id="IPR011006">
    <property type="entry name" value="CheY-like_superfamily"/>
</dbReference>
<comment type="caution">
    <text evidence="4">The sequence shown here is derived from an EMBL/GenBank/DDBJ whole genome shotgun (WGS) entry which is preliminary data.</text>
</comment>
<dbReference type="EMBL" id="ABLD01000019">
    <property type="protein sequence ID" value="EDT08287.1"/>
    <property type="molecule type" value="Genomic_DNA"/>
</dbReference>
<dbReference type="Proteomes" id="UP000005045">
    <property type="component" value="Unassembled WGS sequence"/>
</dbReference>
<proteinExistence type="predicted"/>
<dbReference type="CDD" id="cd00156">
    <property type="entry name" value="REC"/>
    <property type="match status" value="1"/>
</dbReference>
<keyword evidence="5" id="KW-1185">Reference proteome</keyword>
<name>B1G6K8_PARG4</name>